<comment type="caution">
    <text evidence="1">The sequence shown here is derived from an EMBL/GenBank/DDBJ whole genome shotgun (WGS) entry which is preliminary data.</text>
</comment>
<keyword evidence="2" id="KW-1185">Reference proteome</keyword>
<name>A0ACC2LRP9_PERAE</name>
<reference evidence="1 2" key="1">
    <citation type="journal article" date="2022" name="Hortic Res">
        <title>A haplotype resolved chromosomal level avocado genome allows analysis of novel avocado genes.</title>
        <authorList>
            <person name="Nath O."/>
            <person name="Fletcher S.J."/>
            <person name="Hayward A."/>
            <person name="Shaw L.M."/>
            <person name="Masouleh A.K."/>
            <person name="Furtado A."/>
            <person name="Henry R.J."/>
            <person name="Mitter N."/>
        </authorList>
    </citation>
    <scope>NUCLEOTIDE SEQUENCE [LARGE SCALE GENOMIC DNA]</scope>
    <source>
        <strain evidence="2">cv. Hass</strain>
    </source>
</reference>
<sequence>MKIEILIVDESSKVGDDSLTLDGYDADGSYSDSDVWIFYSSNRENIRSYEYVSEEDEVWAHDDVARREIKAKGIIHTMSHMPRPVGPLDPLDPIPWCFAGGPRSPQEIEALPRDNDTTWGSDEDVKGLYWPCNMVRIDHENPDKEKNEDEDKAESLSTSEPSNSTSS</sequence>
<gene>
    <name evidence="1" type="ORF">MRB53_010029</name>
</gene>
<dbReference type="Proteomes" id="UP001234297">
    <property type="component" value="Chromosome 3"/>
</dbReference>
<dbReference type="EMBL" id="CM056811">
    <property type="protein sequence ID" value="KAJ8635762.1"/>
    <property type="molecule type" value="Genomic_DNA"/>
</dbReference>
<proteinExistence type="predicted"/>
<evidence type="ECO:0000313" key="1">
    <source>
        <dbReference type="EMBL" id="KAJ8635762.1"/>
    </source>
</evidence>
<protein>
    <submittedName>
        <fullName evidence="1">Uncharacterized protein</fullName>
    </submittedName>
</protein>
<accession>A0ACC2LRP9</accession>
<organism evidence="1 2">
    <name type="scientific">Persea americana</name>
    <name type="common">Avocado</name>
    <dbReference type="NCBI Taxonomy" id="3435"/>
    <lineage>
        <taxon>Eukaryota</taxon>
        <taxon>Viridiplantae</taxon>
        <taxon>Streptophyta</taxon>
        <taxon>Embryophyta</taxon>
        <taxon>Tracheophyta</taxon>
        <taxon>Spermatophyta</taxon>
        <taxon>Magnoliopsida</taxon>
        <taxon>Magnoliidae</taxon>
        <taxon>Laurales</taxon>
        <taxon>Lauraceae</taxon>
        <taxon>Persea</taxon>
    </lineage>
</organism>
<evidence type="ECO:0000313" key="2">
    <source>
        <dbReference type="Proteomes" id="UP001234297"/>
    </source>
</evidence>